<evidence type="ECO:0000256" key="11">
    <source>
        <dbReference type="ARBA" id="ARBA00052330"/>
    </source>
</evidence>
<reference evidence="21 22" key="1">
    <citation type="submission" date="2014-07" db="EMBL/GenBank/DDBJ databases">
        <authorList>
            <person name="Urmite Genomes Urmite Genomes"/>
        </authorList>
    </citation>
    <scope>NUCLEOTIDE SEQUENCE [LARGE SCALE GENOMIC DNA]</scope>
    <source>
        <strain evidence="21 22">13MG44_air</strain>
    </source>
</reference>
<evidence type="ECO:0000256" key="2">
    <source>
        <dbReference type="ARBA" id="ARBA00004948"/>
    </source>
</evidence>
<keyword evidence="22" id="KW-1185">Reference proteome</keyword>
<dbReference type="InterPro" id="IPR014729">
    <property type="entry name" value="Rossmann-like_a/b/a_fold"/>
</dbReference>
<evidence type="ECO:0000256" key="14">
    <source>
        <dbReference type="ARBA" id="ARBA00066827"/>
    </source>
</evidence>
<dbReference type="Pfam" id="PF02926">
    <property type="entry name" value="THUMP"/>
    <property type="match status" value="1"/>
</dbReference>
<dbReference type="AlphaFoldDB" id="A0A078M831"/>
<comment type="subcellular location">
    <subcellularLocation>
        <location evidence="1 19">Cytoplasm</location>
    </subcellularLocation>
</comment>
<comment type="catalytic activity">
    <reaction evidence="11 19">
        <text>[ThiS sulfur-carrier protein]-C-terminal Gly-Gly-AMP + S-sulfanyl-L-cysteinyl-[cysteine desulfurase] + AH2 = [ThiS sulfur-carrier protein]-C-terminal-Gly-aminoethanethioate + L-cysteinyl-[cysteine desulfurase] + A + AMP + 2 H(+)</text>
        <dbReference type="Rhea" id="RHEA:43340"/>
        <dbReference type="Rhea" id="RHEA-COMP:12157"/>
        <dbReference type="Rhea" id="RHEA-COMP:12158"/>
        <dbReference type="Rhea" id="RHEA-COMP:12910"/>
        <dbReference type="Rhea" id="RHEA-COMP:19908"/>
        <dbReference type="ChEBI" id="CHEBI:13193"/>
        <dbReference type="ChEBI" id="CHEBI:15378"/>
        <dbReference type="ChEBI" id="CHEBI:17499"/>
        <dbReference type="ChEBI" id="CHEBI:29950"/>
        <dbReference type="ChEBI" id="CHEBI:61963"/>
        <dbReference type="ChEBI" id="CHEBI:90618"/>
        <dbReference type="ChEBI" id="CHEBI:232372"/>
        <dbReference type="ChEBI" id="CHEBI:456215"/>
    </reaction>
</comment>
<dbReference type="HAMAP" id="MF_00021">
    <property type="entry name" value="ThiI"/>
    <property type="match status" value="1"/>
</dbReference>
<protein>
    <recommendedName>
        <fullName evidence="15 19">Probable tRNA sulfurtransferase</fullName>
        <ecNumber evidence="14 19">2.8.1.4</ecNumber>
    </recommendedName>
    <alternativeName>
        <fullName evidence="16 19">Sulfur carrier protein ThiS sulfurtransferase</fullName>
    </alternativeName>
    <alternativeName>
        <fullName evidence="17 19">Thiamine biosynthesis protein ThiI</fullName>
    </alternativeName>
    <alternativeName>
        <fullName evidence="18 19">tRNA 4-thiouridine synthase</fullName>
    </alternativeName>
</protein>
<evidence type="ECO:0000256" key="9">
    <source>
        <dbReference type="ARBA" id="ARBA00022977"/>
    </source>
</evidence>
<dbReference type="GO" id="GO:0004810">
    <property type="term" value="F:CCA tRNA nucleotidyltransferase activity"/>
    <property type="evidence" value="ECO:0007669"/>
    <property type="project" value="InterPro"/>
</dbReference>
<evidence type="ECO:0000256" key="6">
    <source>
        <dbReference type="ARBA" id="ARBA00022741"/>
    </source>
</evidence>
<comment type="similarity">
    <text evidence="13 19">Belongs to the ThiI family.</text>
</comment>
<dbReference type="InterPro" id="IPR049962">
    <property type="entry name" value="THUMP_ThiI"/>
</dbReference>
<dbReference type="Gene3D" id="3.40.50.620">
    <property type="entry name" value="HUPs"/>
    <property type="match status" value="1"/>
</dbReference>
<feature type="binding site" evidence="19">
    <location>
        <position position="264"/>
    </location>
    <ligand>
        <name>ATP</name>
        <dbReference type="ChEBI" id="CHEBI:30616"/>
    </ligand>
</feature>
<dbReference type="EC" id="2.8.1.4" evidence="14 19"/>
<evidence type="ECO:0000256" key="10">
    <source>
        <dbReference type="ARBA" id="ARBA00050570"/>
    </source>
</evidence>
<evidence type="ECO:0000259" key="20">
    <source>
        <dbReference type="PROSITE" id="PS51165"/>
    </source>
</evidence>
<keyword evidence="5 19" id="KW-0808">Transferase</keyword>
<evidence type="ECO:0000256" key="17">
    <source>
        <dbReference type="ARBA" id="ARBA00077849"/>
    </source>
</evidence>
<evidence type="ECO:0000256" key="4">
    <source>
        <dbReference type="ARBA" id="ARBA00022555"/>
    </source>
</evidence>
<evidence type="ECO:0000256" key="3">
    <source>
        <dbReference type="ARBA" id="ARBA00022490"/>
    </source>
</evidence>
<evidence type="ECO:0000256" key="16">
    <source>
        <dbReference type="ARBA" id="ARBA00075337"/>
    </source>
</evidence>
<dbReference type="InterPro" id="IPR020536">
    <property type="entry name" value="ThiI_AANH"/>
</dbReference>
<evidence type="ECO:0000256" key="8">
    <source>
        <dbReference type="ARBA" id="ARBA00022884"/>
    </source>
</evidence>
<name>A0A078M831_9STAP</name>
<dbReference type="Pfam" id="PF02568">
    <property type="entry name" value="ThiI"/>
    <property type="match status" value="1"/>
</dbReference>
<dbReference type="EMBL" id="CCSE01000001">
    <property type="protein sequence ID" value="CEA00811.1"/>
    <property type="molecule type" value="Genomic_DNA"/>
</dbReference>
<dbReference type="Proteomes" id="UP000044136">
    <property type="component" value="Unassembled WGS sequence"/>
</dbReference>
<keyword evidence="4 19" id="KW-0820">tRNA-binding</keyword>
<dbReference type="Pfam" id="PF22025">
    <property type="entry name" value="ThiI_fer"/>
    <property type="match status" value="1"/>
</dbReference>
<dbReference type="GO" id="GO:0009228">
    <property type="term" value="P:thiamine biosynthetic process"/>
    <property type="evidence" value="ECO:0007669"/>
    <property type="project" value="UniProtKB-KW"/>
</dbReference>
<dbReference type="SUPFAM" id="SSF143437">
    <property type="entry name" value="THUMP domain-like"/>
    <property type="match status" value="1"/>
</dbReference>
<dbReference type="GO" id="GO:0140741">
    <property type="term" value="F:tRNA-uracil-4 sulfurtransferase activity"/>
    <property type="evidence" value="ECO:0007669"/>
    <property type="project" value="UniProtKB-EC"/>
</dbReference>
<evidence type="ECO:0000256" key="18">
    <source>
        <dbReference type="ARBA" id="ARBA00080570"/>
    </source>
</evidence>
<evidence type="ECO:0000256" key="1">
    <source>
        <dbReference type="ARBA" id="ARBA00004496"/>
    </source>
</evidence>
<dbReference type="RefSeq" id="WP_035809227.1">
    <property type="nucleotide sequence ID" value="NZ_CCSE01000001.1"/>
</dbReference>
<keyword evidence="9 19" id="KW-0784">Thiamine biosynthesis</keyword>
<comment type="function">
    <text evidence="12 19">Catalyzes the ATP-dependent transfer of a sulfur to tRNA to produce 4-thiouridine in position 8 of tRNAs, which functions as a near-UV photosensor. Also catalyzes the transfer of sulfur to the sulfur carrier protein ThiS, forming ThiS-thiocarboxylate. This is a step in the synthesis of thiazole, in the thiamine biosynthesis pathway. The sulfur is donated as persulfide by IscS.</text>
</comment>
<dbReference type="GO" id="GO:0005829">
    <property type="term" value="C:cytosol"/>
    <property type="evidence" value="ECO:0007669"/>
    <property type="project" value="TreeGrafter"/>
</dbReference>
<dbReference type="SMART" id="SM00981">
    <property type="entry name" value="THUMP"/>
    <property type="match status" value="1"/>
</dbReference>
<keyword evidence="3 19" id="KW-0963">Cytoplasm</keyword>
<dbReference type="GO" id="GO:0009229">
    <property type="term" value="P:thiamine diphosphate biosynthetic process"/>
    <property type="evidence" value="ECO:0007669"/>
    <property type="project" value="UniProtKB-UniRule"/>
</dbReference>
<keyword evidence="8 19" id="KW-0694">RNA-binding</keyword>
<dbReference type="InterPro" id="IPR054173">
    <property type="entry name" value="ThiI_fer"/>
</dbReference>
<accession>A0A078M831</accession>
<proteinExistence type="inferred from homology"/>
<dbReference type="CDD" id="cd11716">
    <property type="entry name" value="THUMP_ThiI"/>
    <property type="match status" value="1"/>
</dbReference>
<dbReference type="FunFam" id="3.40.50.620:FF:000053">
    <property type="entry name" value="Probable tRNA sulfurtransferase"/>
    <property type="match status" value="1"/>
</dbReference>
<dbReference type="Gene3D" id="3.30.2130.30">
    <property type="match status" value="1"/>
</dbReference>
<keyword evidence="7 19" id="KW-0067">ATP-binding</keyword>
<dbReference type="UniPathway" id="UPA00060"/>
<feature type="binding site" evidence="19">
    <location>
        <position position="295"/>
    </location>
    <ligand>
        <name>ATP</name>
        <dbReference type="ChEBI" id="CHEBI:30616"/>
    </ligand>
</feature>
<evidence type="ECO:0000313" key="21">
    <source>
        <dbReference type="EMBL" id="CEA00811.1"/>
    </source>
</evidence>
<evidence type="ECO:0000256" key="5">
    <source>
        <dbReference type="ARBA" id="ARBA00022679"/>
    </source>
</evidence>
<comment type="catalytic activity">
    <reaction evidence="10 19">
        <text>[ThiI sulfur-carrier protein]-S-sulfanyl-L-cysteine + a uridine in tRNA + 2 reduced [2Fe-2S]-[ferredoxin] + ATP + H(+) = [ThiI sulfur-carrier protein]-L-cysteine + a 4-thiouridine in tRNA + 2 oxidized [2Fe-2S]-[ferredoxin] + AMP + diphosphate</text>
        <dbReference type="Rhea" id="RHEA:24176"/>
        <dbReference type="Rhea" id="RHEA-COMP:10000"/>
        <dbReference type="Rhea" id="RHEA-COMP:10001"/>
        <dbReference type="Rhea" id="RHEA-COMP:13337"/>
        <dbReference type="Rhea" id="RHEA-COMP:13338"/>
        <dbReference type="Rhea" id="RHEA-COMP:13339"/>
        <dbReference type="Rhea" id="RHEA-COMP:13340"/>
        <dbReference type="ChEBI" id="CHEBI:15378"/>
        <dbReference type="ChEBI" id="CHEBI:29950"/>
        <dbReference type="ChEBI" id="CHEBI:30616"/>
        <dbReference type="ChEBI" id="CHEBI:33019"/>
        <dbReference type="ChEBI" id="CHEBI:33737"/>
        <dbReference type="ChEBI" id="CHEBI:33738"/>
        <dbReference type="ChEBI" id="CHEBI:61963"/>
        <dbReference type="ChEBI" id="CHEBI:65315"/>
        <dbReference type="ChEBI" id="CHEBI:136798"/>
        <dbReference type="ChEBI" id="CHEBI:456215"/>
        <dbReference type="EC" id="2.8.1.4"/>
    </reaction>
</comment>
<feature type="domain" description="THUMP" evidence="20">
    <location>
        <begin position="59"/>
        <end position="163"/>
    </location>
</feature>
<dbReference type="STRING" id="1461582.BN1048_01091"/>
<dbReference type="GO" id="GO:0000049">
    <property type="term" value="F:tRNA binding"/>
    <property type="evidence" value="ECO:0007669"/>
    <property type="project" value="UniProtKB-UniRule"/>
</dbReference>
<dbReference type="GO" id="GO:0052837">
    <property type="term" value="P:thiazole biosynthetic process"/>
    <property type="evidence" value="ECO:0007669"/>
    <property type="project" value="TreeGrafter"/>
</dbReference>
<dbReference type="InterPro" id="IPR049961">
    <property type="entry name" value="ThiI_N"/>
</dbReference>
<feature type="binding site" evidence="19">
    <location>
        <begin position="206"/>
        <end position="207"/>
    </location>
    <ligand>
        <name>ATP</name>
        <dbReference type="ChEBI" id="CHEBI:30616"/>
    </ligand>
</feature>
<dbReference type="PANTHER" id="PTHR43209">
    <property type="entry name" value="TRNA SULFURTRANSFERASE"/>
    <property type="match status" value="1"/>
</dbReference>
<dbReference type="HOGENOM" id="CLU_037952_4_0_9"/>
<comment type="pathway">
    <text evidence="2 19">Cofactor biosynthesis; thiamine diphosphate biosynthesis.</text>
</comment>
<dbReference type="PROSITE" id="PS51165">
    <property type="entry name" value="THUMP"/>
    <property type="match status" value="1"/>
</dbReference>
<evidence type="ECO:0000256" key="19">
    <source>
        <dbReference type="HAMAP-Rule" id="MF_00021"/>
    </source>
</evidence>
<organism evidence="21 22">
    <name type="scientific">Jeotgalicoccus saudimassiliensis</name>
    <dbReference type="NCBI Taxonomy" id="1461582"/>
    <lineage>
        <taxon>Bacteria</taxon>
        <taxon>Bacillati</taxon>
        <taxon>Bacillota</taxon>
        <taxon>Bacilli</taxon>
        <taxon>Bacillales</taxon>
        <taxon>Staphylococcaceae</taxon>
        <taxon>Jeotgalicoccus</taxon>
    </lineage>
</organism>
<dbReference type="CDD" id="cd01712">
    <property type="entry name" value="PPase_ThiI"/>
    <property type="match status" value="1"/>
</dbReference>
<dbReference type="PANTHER" id="PTHR43209:SF1">
    <property type="entry name" value="TRNA SULFURTRANSFERASE"/>
    <property type="match status" value="1"/>
</dbReference>
<dbReference type="OrthoDB" id="9773948at2"/>
<dbReference type="InterPro" id="IPR004114">
    <property type="entry name" value="THUMP_dom"/>
</dbReference>
<evidence type="ECO:0000256" key="12">
    <source>
        <dbReference type="ARBA" id="ARBA00058382"/>
    </source>
</evidence>
<dbReference type="eggNOG" id="COG0301">
    <property type="taxonomic scope" value="Bacteria"/>
</dbReference>
<evidence type="ECO:0000256" key="7">
    <source>
        <dbReference type="ARBA" id="ARBA00022840"/>
    </source>
</evidence>
<sequence length="400" mass="45382">MKFDHILIRYGELTLKTKNRRMFVHALRDRMNKALKDFNVEVKANRDRAYIEINEENPHEIIDKLMNISGILSMSPVIKIDKTDEAMKDTALQFANEIEPGHTFKIEVKRADKQYHLDTYGVQQLLGNHIFDHTTHLIVDVRKPDYKILAEIRPDAIYMYYETIKGLGGLPLGTGGKALLMLSGGIDSPVAGIDIMRRGVEIEAIHFHSPPYTSPQATDKVKALVDIMSERTGYDIKLHIVPFTELQTTLYDRIPDNLSMTSTRRIMLRVAEKLTMKIGGEAVVNGENLGQVASQTLTSMFAINEVTTLPVLRPLLTLEKNDIVKMAKQMGTYETSILPFEDCCTIFKPKAPKTKPSLESVKKFESAVDFEPMIDKAMENIEVYMPSKKEETKDEFSDLL</sequence>
<keyword evidence="6 19" id="KW-0547">Nucleotide-binding</keyword>
<feature type="binding site" evidence="19">
    <location>
        <begin position="181"/>
        <end position="182"/>
    </location>
    <ligand>
        <name>ATP</name>
        <dbReference type="ChEBI" id="CHEBI:30616"/>
    </ligand>
</feature>
<dbReference type="GO" id="GO:0002937">
    <property type="term" value="P:tRNA 4-thiouridine biosynthesis"/>
    <property type="evidence" value="ECO:0007669"/>
    <property type="project" value="TreeGrafter"/>
</dbReference>
<dbReference type="InterPro" id="IPR003720">
    <property type="entry name" value="tRNA_STrfase"/>
</dbReference>
<feature type="binding site" evidence="19">
    <location>
        <position position="286"/>
    </location>
    <ligand>
        <name>ATP</name>
        <dbReference type="ChEBI" id="CHEBI:30616"/>
    </ligand>
</feature>
<gene>
    <name evidence="19 21" type="primary">thiI</name>
    <name evidence="21" type="ORF">BN1048_01091</name>
</gene>
<evidence type="ECO:0000256" key="13">
    <source>
        <dbReference type="ARBA" id="ARBA00061472"/>
    </source>
</evidence>
<dbReference type="SUPFAM" id="SSF52402">
    <property type="entry name" value="Adenine nucleotide alpha hydrolases-like"/>
    <property type="match status" value="1"/>
</dbReference>
<dbReference type="InterPro" id="IPR050102">
    <property type="entry name" value="tRNA_sulfurtransferase_ThiI"/>
</dbReference>
<dbReference type="NCBIfam" id="TIGR00342">
    <property type="entry name" value="tRNA uracil 4-sulfurtransferase ThiI"/>
    <property type="match status" value="1"/>
</dbReference>
<dbReference type="GO" id="GO:0005524">
    <property type="term" value="F:ATP binding"/>
    <property type="evidence" value="ECO:0007669"/>
    <property type="project" value="UniProtKB-UniRule"/>
</dbReference>
<evidence type="ECO:0000256" key="15">
    <source>
        <dbReference type="ARBA" id="ARBA00071867"/>
    </source>
</evidence>
<evidence type="ECO:0000313" key="22">
    <source>
        <dbReference type="Proteomes" id="UP000044136"/>
    </source>
</evidence>